<evidence type="ECO:0000256" key="1">
    <source>
        <dbReference type="SAM" id="MobiDB-lite"/>
    </source>
</evidence>
<evidence type="ECO:0000313" key="2">
    <source>
        <dbReference type="EMBL" id="KAJ8396087.1"/>
    </source>
</evidence>
<proteinExistence type="predicted"/>
<gene>
    <name evidence="2" type="ORF">AAFF_G00021600</name>
</gene>
<evidence type="ECO:0000313" key="3">
    <source>
        <dbReference type="Proteomes" id="UP001221898"/>
    </source>
</evidence>
<dbReference type="EMBL" id="JAINUG010000109">
    <property type="protein sequence ID" value="KAJ8396087.1"/>
    <property type="molecule type" value="Genomic_DNA"/>
</dbReference>
<comment type="caution">
    <text evidence="2">The sequence shown here is derived from an EMBL/GenBank/DDBJ whole genome shotgun (WGS) entry which is preliminary data.</text>
</comment>
<sequence>MRHGGNDKAFTTKKHPAPEGRLSSCLRMKSRALSLEAIRDRQPGCIWCTAVQSLVSHLPICHSREITHVRIIVNKLLFHDQNLHWHAKLPVELPQN</sequence>
<dbReference type="Proteomes" id="UP001221898">
    <property type="component" value="Unassembled WGS sequence"/>
</dbReference>
<protein>
    <submittedName>
        <fullName evidence="2">Uncharacterized protein</fullName>
    </submittedName>
</protein>
<reference evidence="2" key="1">
    <citation type="journal article" date="2023" name="Science">
        <title>Genome structures resolve the early diversification of teleost fishes.</title>
        <authorList>
            <person name="Parey E."/>
            <person name="Louis A."/>
            <person name="Montfort J."/>
            <person name="Bouchez O."/>
            <person name="Roques C."/>
            <person name="Iampietro C."/>
            <person name="Lluch J."/>
            <person name="Castinel A."/>
            <person name="Donnadieu C."/>
            <person name="Desvignes T."/>
            <person name="Floi Bucao C."/>
            <person name="Jouanno E."/>
            <person name="Wen M."/>
            <person name="Mejri S."/>
            <person name="Dirks R."/>
            <person name="Jansen H."/>
            <person name="Henkel C."/>
            <person name="Chen W.J."/>
            <person name="Zahm M."/>
            <person name="Cabau C."/>
            <person name="Klopp C."/>
            <person name="Thompson A.W."/>
            <person name="Robinson-Rechavi M."/>
            <person name="Braasch I."/>
            <person name="Lecointre G."/>
            <person name="Bobe J."/>
            <person name="Postlethwait J.H."/>
            <person name="Berthelot C."/>
            <person name="Roest Crollius H."/>
            <person name="Guiguen Y."/>
        </authorList>
    </citation>
    <scope>NUCLEOTIDE SEQUENCE</scope>
    <source>
        <strain evidence="2">NC1722</strain>
    </source>
</reference>
<feature type="region of interest" description="Disordered" evidence="1">
    <location>
        <begin position="1"/>
        <end position="21"/>
    </location>
</feature>
<organism evidence="2 3">
    <name type="scientific">Aldrovandia affinis</name>
    <dbReference type="NCBI Taxonomy" id="143900"/>
    <lineage>
        <taxon>Eukaryota</taxon>
        <taxon>Metazoa</taxon>
        <taxon>Chordata</taxon>
        <taxon>Craniata</taxon>
        <taxon>Vertebrata</taxon>
        <taxon>Euteleostomi</taxon>
        <taxon>Actinopterygii</taxon>
        <taxon>Neopterygii</taxon>
        <taxon>Teleostei</taxon>
        <taxon>Notacanthiformes</taxon>
        <taxon>Halosauridae</taxon>
        <taxon>Aldrovandia</taxon>
    </lineage>
</organism>
<dbReference type="AlphaFoldDB" id="A0AAD7WGG6"/>
<accession>A0AAD7WGG6</accession>
<name>A0AAD7WGG6_9TELE</name>
<keyword evidence="3" id="KW-1185">Reference proteome</keyword>